<keyword evidence="7" id="KW-1185">Reference proteome</keyword>
<evidence type="ECO:0000259" key="5">
    <source>
        <dbReference type="PROSITE" id="PS50977"/>
    </source>
</evidence>
<sequence>MSEAQQGRRERKKAATRTAIMTAGQELFLERGFDAVSVREIADRADVSPTTVFAHFPQKESLAFGDEDERHEQLVAAVTGRPQGTSISDALKAHYLSELAALATEPQRQLLTLMEQTPALVDYAERMWLRHEDALVGAITQEFGLEEPSDEIRFYVRFALQIQLVAARDTAPESAITTGFRLLDEGWTPPSHDHHLDGPPRSRNNY</sequence>
<dbReference type="Pfam" id="PF00440">
    <property type="entry name" value="TetR_N"/>
    <property type="match status" value="1"/>
</dbReference>
<dbReference type="RefSeq" id="WP_184796148.1">
    <property type="nucleotide sequence ID" value="NZ_JACHMY010000001.1"/>
</dbReference>
<dbReference type="InterPro" id="IPR009057">
    <property type="entry name" value="Homeodomain-like_sf"/>
</dbReference>
<dbReference type="PANTHER" id="PTHR30055">
    <property type="entry name" value="HTH-TYPE TRANSCRIPTIONAL REGULATOR RUTR"/>
    <property type="match status" value="1"/>
</dbReference>
<evidence type="ECO:0000313" key="7">
    <source>
        <dbReference type="Proteomes" id="UP000549971"/>
    </source>
</evidence>
<organism evidence="6 7">
    <name type="scientific">Kribbella italica</name>
    <dbReference type="NCBI Taxonomy" id="1540520"/>
    <lineage>
        <taxon>Bacteria</taxon>
        <taxon>Bacillati</taxon>
        <taxon>Actinomycetota</taxon>
        <taxon>Actinomycetes</taxon>
        <taxon>Propionibacteriales</taxon>
        <taxon>Kribbellaceae</taxon>
        <taxon>Kribbella</taxon>
    </lineage>
</organism>
<proteinExistence type="predicted"/>
<dbReference type="Gene3D" id="1.10.10.60">
    <property type="entry name" value="Homeodomain-like"/>
    <property type="match status" value="1"/>
</dbReference>
<dbReference type="PROSITE" id="PS50977">
    <property type="entry name" value="HTH_TETR_2"/>
    <property type="match status" value="1"/>
</dbReference>
<dbReference type="InterPro" id="IPR001647">
    <property type="entry name" value="HTH_TetR"/>
</dbReference>
<feature type="DNA-binding region" description="H-T-H motif" evidence="4">
    <location>
        <begin position="37"/>
        <end position="56"/>
    </location>
</feature>
<dbReference type="EMBL" id="JACHMY010000001">
    <property type="protein sequence ID" value="MBB5836662.1"/>
    <property type="molecule type" value="Genomic_DNA"/>
</dbReference>
<protein>
    <submittedName>
        <fullName evidence="6">AcrR family transcriptional regulator</fullName>
    </submittedName>
</protein>
<evidence type="ECO:0000256" key="3">
    <source>
        <dbReference type="ARBA" id="ARBA00023163"/>
    </source>
</evidence>
<name>A0A7W9J6U3_9ACTN</name>
<comment type="caution">
    <text evidence="6">The sequence shown here is derived from an EMBL/GenBank/DDBJ whole genome shotgun (WGS) entry which is preliminary data.</text>
</comment>
<evidence type="ECO:0000256" key="2">
    <source>
        <dbReference type="ARBA" id="ARBA00023125"/>
    </source>
</evidence>
<keyword evidence="2 4" id="KW-0238">DNA-binding</keyword>
<evidence type="ECO:0000313" key="6">
    <source>
        <dbReference type="EMBL" id="MBB5836662.1"/>
    </source>
</evidence>
<gene>
    <name evidence="6" type="ORF">HDA39_003396</name>
</gene>
<keyword evidence="3" id="KW-0804">Transcription</keyword>
<dbReference type="AlphaFoldDB" id="A0A7W9J6U3"/>
<dbReference type="PRINTS" id="PR00455">
    <property type="entry name" value="HTHTETR"/>
</dbReference>
<dbReference type="Gene3D" id="1.10.357.10">
    <property type="entry name" value="Tetracycline Repressor, domain 2"/>
    <property type="match status" value="1"/>
</dbReference>
<reference evidence="6 7" key="1">
    <citation type="submission" date="2020-08" db="EMBL/GenBank/DDBJ databases">
        <title>Sequencing the genomes of 1000 actinobacteria strains.</title>
        <authorList>
            <person name="Klenk H.-P."/>
        </authorList>
    </citation>
    <scope>NUCLEOTIDE SEQUENCE [LARGE SCALE GENOMIC DNA]</scope>
    <source>
        <strain evidence="6 7">DSM 28967</strain>
    </source>
</reference>
<dbReference type="InterPro" id="IPR050109">
    <property type="entry name" value="HTH-type_TetR-like_transc_reg"/>
</dbReference>
<dbReference type="PANTHER" id="PTHR30055:SF234">
    <property type="entry name" value="HTH-TYPE TRANSCRIPTIONAL REGULATOR BETI"/>
    <property type="match status" value="1"/>
</dbReference>
<dbReference type="Proteomes" id="UP000549971">
    <property type="component" value="Unassembled WGS sequence"/>
</dbReference>
<accession>A0A7W9J6U3</accession>
<keyword evidence="1" id="KW-0805">Transcription regulation</keyword>
<feature type="domain" description="HTH tetR-type" evidence="5">
    <location>
        <begin position="14"/>
        <end position="74"/>
    </location>
</feature>
<evidence type="ECO:0000256" key="1">
    <source>
        <dbReference type="ARBA" id="ARBA00023015"/>
    </source>
</evidence>
<dbReference type="SUPFAM" id="SSF46689">
    <property type="entry name" value="Homeodomain-like"/>
    <property type="match status" value="1"/>
</dbReference>
<evidence type="ECO:0000256" key="4">
    <source>
        <dbReference type="PROSITE-ProRule" id="PRU00335"/>
    </source>
</evidence>
<dbReference type="GO" id="GO:0000976">
    <property type="term" value="F:transcription cis-regulatory region binding"/>
    <property type="evidence" value="ECO:0007669"/>
    <property type="project" value="TreeGrafter"/>
</dbReference>
<dbReference type="GO" id="GO:0003700">
    <property type="term" value="F:DNA-binding transcription factor activity"/>
    <property type="evidence" value="ECO:0007669"/>
    <property type="project" value="TreeGrafter"/>
</dbReference>